<sequence>MEMFTSLLTEREAALILSVSARTLQAWRVSGGGPEYVKLGRAVRFHG</sequence>
<organism evidence="2 3">
    <name type="scientific">Thiohalocapsa marina</name>
    <dbReference type="NCBI Taxonomy" id="424902"/>
    <lineage>
        <taxon>Bacteria</taxon>
        <taxon>Pseudomonadati</taxon>
        <taxon>Pseudomonadota</taxon>
        <taxon>Gammaproteobacteria</taxon>
        <taxon>Chromatiales</taxon>
        <taxon>Chromatiaceae</taxon>
        <taxon>Thiohalocapsa</taxon>
    </lineage>
</organism>
<name>A0A5M8FA95_9GAMM</name>
<evidence type="ECO:0000313" key="3">
    <source>
        <dbReference type="Proteomes" id="UP000322981"/>
    </source>
</evidence>
<feature type="domain" description="Helix-turn-helix" evidence="1">
    <location>
        <begin position="7"/>
        <end position="46"/>
    </location>
</feature>
<dbReference type="EMBL" id="VWXX01000062">
    <property type="protein sequence ID" value="KAA6181768.1"/>
    <property type="molecule type" value="Genomic_DNA"/>
</dbReference>
<dbReference type="OrthoDB" id="5297660at2"/>
<dbReference type="Proteomes" id="UP000322981">
    <property type="component" value="Unassembled WGS sequence"/>
</dbReference>
<comment type="caution">
    <text evidence="2">The sequence shown here is derived from an EMBL/GenBank/DDBJ whole genome shotgun (WGS) entry which is preliminary data.</text>
</comment>
<protein>
    <submittedName>
        <fullName evidence="2">Helix-turn-helix domain-containing protein</fullName>
    </submittedName>
</protein>
<dbReference type="InterPro" id="IPR041657">
    <property type="entry name" value="HTH_17"/>
</dbReference>
<gene>
    <name evidence="2" type="ORF">F2Q65_18865</name>
</gene>
<dbReference type="RefSeq" id="WP_150094944.1">
    <property type="nucleotide sequence ID" value="NZ_JBFUOH010000064.1"/>
</dbReference>
<evidence type="ECO:0000259" key="1">
    <source>
        <dbReference type="Pfam" id="PF12728"/>
    </source>
</evidence>
<accession>A0A5M8FA95</accession>
<keyword evidence="3" id="KW-1185">Reference proteome</keyword>
<dbReference type="Pfam" id="PF12728">
    <property type="entry name" value="HTH_17"/>
    <property type="match status" value="1"/>
</dbReference>
<dbReference type="AlphaFoldDB" id="A0A5M8FA95"/>
<evidence type="ECO:0000313" key="2">
    <source>
        <dbReference type="EMBL" id="KAA6181768.1"/>
    </source>
</evidence>
<proteinExistence type="predicted"/>
<dbReference type="SUPFAM" id="SSF46955">
    <property type="entry name" value="Putative DNA-binding domain"/>
    <property type="match status" value="1"/>
</dbReference>
<dbReference type="InterPro" id="IPR009061">
    <property type="entry name" value="DNA-bd_dom_put_sf"/>
</dbReference>
<reference evidence="2 3" key="1">
    <citation type="submission" date="2019-09" db="EMBL/GenBank/DDBJ databases">
        <title>Whole-genome sequence of the purple sulfur bacterium Thiohalocapsa marina DSM 19078.</title>
        <authorList>
            <person name="Kyndt J.A."/>
            <person name="Meyer T.E."/>
        </authorList>
    </citation>
    <scope>NUCLEOTIDE SEQUENCE [LARGE SCALE GENOMIC DNA]</scope>
    <source>
        <strain evidence="2 3">DSM 19078</strain>
    </source>
</reference>